<dbReference type="RefSeq" id="WP_193496841.1">
    <property type="nucleotide sequence ID" value="NZ_CP063169.1"/>
</dbReference>
<dbReference type="InterPro" id="IPR036390">
    <property type="entry name" value="WH_DNA-bd_sf"/>
</dbReference>
<evidence type="ECO:0000259" key="1">
    <source>
        <dbReference type="PROSITE" id="PS50995"/>
    </source>
</evidence>
<dbReference type="InterPro" id="IPR036388">
    <property type="entry name" value="WH-like_DNA-bd_sf"/>
</dbReference>
<organism evidence="2 3">
    <name type="scientific">Ruania alkalisoli</name>
    <dbReference type="NCBI Taxonomy" id="2779775"/>
    <lineage>
        <taxon>Bacteria</taxon>
        <taxon>Bacillati</taxon>
        <taxon>Actinomycetota</taxon>
        <taxon>Actinomycetes</taxon>
        <taxon>Micrococcales</taxon>
        <taxon>Ruaniaceae</taxon>
        <taxon>Ruania</taxon>
    </lineage>
</organism>
<evidence type="ECO:0000313" key="3">
    <source>
        <dbReference type="Proteomes" id="UP000593758"/>
    </source>
</evidence>
<dbReference type="PANTHER" id="PTHR33164">
    <property type="entry name" value="TRANSCRIPTIONAL REGULATOR, MARR FAMILY"/>
    <property type="match status" value="1"/>
</dbReference>
<sequence length="178" mass="19497">MSSSEREPTADQGARGAELAAAEAQITAFWRRARYTSRNLATQVHPRLEPSGYTVLAAIDDLQPPGEGVGAGVRAQELAERLDLHKSTLSRVIADLEGLGLLERTVDPGDARARLLQLTPYGAESLREARRRRRAVFSARLAQWSPEDLSDMARLLGRLNQDLRPDGAAGEEPHTPPR</sequence>
<dbReference type="Pfam" id="PF12802">
    <property type="entry name" value="MarR_2"/>
    <property type="match status" value="1"/>
</dbReference>
<reference evidence="2 3" key="1">
    <citation type="submission" date="2020-10" db="EMBL/GenBank/DDBJ databases">
        <title>Haloactinobacterium sp. RN3S43, a bacterium isolated from saline soil.</title>
        <authorList>
            <person name="Sun J.-Q."/>
        </authorList>
    </citation>
    <scope>NUCLEOTIDE SEQUENCE [LARGE SCALE GENOMIC DNA]</scope>
    <source>
        <strain evidence="2 3">RN3S43</strain>
    </source>
</reference>
<dbReference type="EMBL" id="CP063169">
    <property type="protein sequence ID" value="QOR70151.1"/>
    <property type="molecule type" value="Genomic_DNA"/>
</dbReference>
<protein>
    <submittedName>
        <fullName evidence="2">Winged helix-turn-helix transcriptional regulator</fullName>
    </submittedName>
</protein>
<dbReference type="PANTHER" id="PTHR33164:SF57">
    <property type="entry name" value="MARR-FAMILY TRANSCRIPTIONAL REGULATOR"/>
    <property type="match status" value="1"/>
</dbReference>
<dbReference type="Proteomes" id="UP000593758">
    <property type="component" value="Chromosome"/>
</dbReference>
<dbReference type="GO" id="GO:0006950">
    <property type="term" value="P:response to stress"/>
    <property type="evidence" value="ECO:0007669"/>
    <property type="project" value="TreeGrafter"/>
</dbReference>
<dbReference type="InterPro" id="IPR039422">
    <property type="entry name" value="MarR/SlyA-like"/>
</dbReference>
<dbReference type="SUPFAM" id="SSF46785">
    <property type="entry name" value="Winged helix' DNA-binding domain"/>
    <property type="match status" value="1"/>
</dbReference>
<evidence type="ECO:0000313" key="2">
    <source>
        <dbReference type="EMBL" id="QOR70151.1"/>
    </source>
</evidence>
<dbReference type="KEGG" id="halt:IM660_16225"/>
<accession>A0A7M1SRS0</accession>
<feature type="domain" description="HTH marR-type" evidence="1">
    <location>
        <begin position="16"/>
        <end position="161"/>
    </location>
</feature>
<keyword evidence="3" id="KW-1185">Reference proteome</keyword>
<dbReference type="InterPro" id="IPR000835">
    <property type="entry name" value="HTH_MarR-typ"/>
</dbReference>
<dbReference type="PROSITE" id="PS50995">
    <property type="entry name" value="HTH_MARR_2"/>
    <property type="match status" value="1"/>
</dbReference>
<dbReference type="GO" id="GO:0003700">
    <property type="term" value="F:DNA-binding transcription factor activity"/>
    <property type="evidence" value="ECO:0007669"/>
    <property type="project" value="InterPro"/>
</dbReference>
<dbReference type="SMART" id="SM00347">
    <property type="entry name" value="HTH_MARR"/>
    <property type="match status" value="1"/>
</dbReference>
<dbReference type="AlphaFoldDB" id="A0A7M1SRS0"/>
<name>A0A7M1SRS0_9MICO</name>
<dbReference type="PRINTS" id="PR00598">
    <property type="entry name" value="HTHMARR"/>
</dbReference>
<proteinExistence type="predicted"/>
<gene>
    <name evidence="2" type="ORF">IM660_16225</name>
</gene>
<dbReference type="Gene3D" id="1.10.10.10">
    <property type="entry name" value="Winged helix-like DNA-binding domain superfamily/Winged helix DNA-binding domain"/>
    <property type="match status" value="1"/>
</dbReference>